<proteinExistence type="predicted"/>
<evidence type="ECO:0000259" key="1">
    <source>
        <dbReference type="Pfam" id="PF05699"/>
    </source>
</evidence>
<evidence type="ECO:0000313" key="3">
    <source>
        <dbReference type="Proteomes" id="UP001153737"/>
    </source>
</evidence>
<dbReference type="InterPro" id="IPR052958">
    <property type="entry name" value="IFN-induced_PKR_regulator"/>
</dbReference>
<dbReference type="GO" id="GO:0046983">
    <property type="term" value="F:protein dimerization activity"/>
    <property type="evidence" value="ECO:0007669"/>
    <property type="project" value="InterPro"/>
</dbReference>
<dbReference type="PANTHER" id="PTHR46289:SF14">
    <property type="entry name" value="DUF4371 DOMAIN-CONTAINING PROTEIN"/>
    <property type="match status" value="1"/>
</dbReference>
<evidence type="ECO:0000313" key="2">
    <source>
        <dbReference type="EMBL" id="CAG9822032.1"/>
    </source>
</evidence>
<protein>
    <recommendedName>
        <fullName evidence="1">HAT C-terminal dimerisation domain-containing protein</fullName>
    </recommendedName>
</protein>
<organism evidence="2 3">
    <name type="scientific">Phaedon cochleariae</name>
    <name type="common">Mustard beetle</name>
    <dbReference type="NCBI Taxonomy" id="80249"/>
    <lineage>
        <taxon>Eukaryota</taxon>
        <taxon>Metazoa</taxon>
        <taxon>Ecdysozoa</taxon>
        <taxon>Arthropoda</taxon>
        <taxon>Hexapoda</taxon>
        <taxon>Insecta</taxon>
        <taxon>Pterygota</taxon>
        <taxon>Neoptera</taxon>
        <taxon>Endopterygota</taxon>
        <taxon>Coleoptera</taxon>
        <taxon>Polyphaga</taxon>
        <taxon>Cucujiformia</taxon>
        <taxon>Chrysomeloidea</taxon>
        <taxon>Chrysomelidae</taxon>
        <taxon>Chrysomelinae</taxon>
        <taxon>Chrysomelini</taxon>
        <taxon>Phaedon</taxon>
    </lineage>
</organism>
<dbReference type="AlphaFoldDB" id="A0A9N9SGX4"/>
<reference evidence="2" key="2">
    <citation type="submission" date="2022-10" db="EMBL/GenBank/DDBJ databases">
        <authorList>
            <consortium name="ENA_rothamsted_submissions"/>
            <consortium name="culmorum"/>
            <person name="King R."/>
        </authorList>
    </citation>
    <scope>NUCLEOTIDE SEQUENCE</scope>
</reference>
<dbReference type="EMBL" id="OU896711">
    <property type="protein sequence ID" value="CAG9822032.1"/>
    <property type="molecule type" value="Genomic_DNA"/>
</dbReference>
<dbReference type="InterPro" id="IPR008906">
    <property type="entry name" value="HATC_C_dom"/>
</dbReference>
<sequence>MITQFTSRFANLKEVSDDFEFLNGQFISQATLEDIKKNAADLVQKYEDNLDASEFIDEIESFKFQASDLVHNFAELDHIQTLQIIHENELEKIYPNIDIALRIFFSVPVTSASCERSFSKLKLVNSFLRSSIGQERLTDMAILSIEKETAASVDFEDEINVLF</sequence>
<feature type="domain" description="HAT C-terminal dimerisation" evidence="1">
    <location>
        <begin position="89"/>
        <end position="148"/>
    </location>
</feature>
<gene>
    <name evidence="2" type="ORF">PHAECO_LOCUS9219</name>
</gene>
<keyword evidence="3" id="KW-1185">Reference proteome</keyword>
<dbReference type="InterPro" id="IPR012337">
    <property type="entry name" value="RNaseH-like_sf"/>
</dbReference>
<dbReference type="SUPFAM" id="SSF53098">
    <property type="entry name" value="Ribonuclease H-like"/>
    <property type="match status" value="1"/>
</dbReference>
<dbReference type="Proteomes" id="UP001153737">
    <property type="component" value="Chromosome 5"/>
</dbReference>
<dbReference type="PANTHER" id="PTHR46289">
    <property type="entry name" value="52 KDA REPRESSOR OF THE INHIBITOR OF THE PROTEIN KINASE-LIKE PROTEIN-RELATED"/>
    <property type="match status" value="1"/>
</dbReference>
<name>A0A9N9SGX4_PHACE</name>
<dbReference type="OrthoDB" id="6611240at2759"/>
<reference evidence="2" key="1">
    <citation type="submission" date="2022-01" db="EMBL/GenBank/DDBJ databases">
        <authorList>
            <person name="King R."/>
        </authorList>
    </citation>
    <scope>NUCLEOTIDE SEQUENCE</scope>
</reference>
<dbReference type="Pfam" id="PF05699">
    <property type="entry name" value="Dimer_Tnp_hAT"/>
    <property type="match status" value="1"/>
</dbReference>
<accession>A0A9N9SGX4</accession>